<dbReference type="InterPro" id="IPR021215">
    <property type="entry name" value="DUF2752"/>
</dbReference>
<name>A0A1I1MGC9_9ACTN</name>
<dbReference type="EMBL" id="FOLM01000006">
    <property type="protein sequence ID" value="SFC84196.1"/>
    <property type="molecule type" value="Genomic_DNA"/>
</dbReference>
<evidence type="ECO:0000256" key="1">
    <source>
        <dbReference type="SAM" id="Phobius"/>
    </source>
</evidence>
<evidence type="ECO:0000313" key="3">
    <source>
        <dbReference type="Proteomes" id="UP000199207"/>
    </source>
</evidence>
<dbReference type="Pfam" id="PF10825">
    <property type="entry name" value="DUF2752"/>
    <property type="match status" value="1"/>
</dbReference>
<keyword evidence="1" id="KW-1133">Transmembrane helix</keyword>
<dbReference type="AlphaFoldDB" id="A0A1I1MGC9"/>
<keyword evidence="1" id="KW-0472">Membrane</keyword>
<protein>
    <recommendedName>
        <fullName evidence="4">DUF2752 domain-containing protein</fullName>
    </recommendedName>
</protein>
<reference evidence="2 3" key="1">
    <citation type="submission" date="2016-10" db="EMBL/GenBank/DDBJ databases">
        <authorList>
            <person name="de Groot N.N."/>
        </authorList>
    </citation>
    <scope>NUCLEOTIDE SEQUENCE [LARGE SCALE GENOMIC DNA]</scope>
    <source>
        <strain evidence="2 3">CGMCC 4.5739</strain>
    </source>
</reference>
<gene>
    <name evidence="2" type="ORF">SAMN05421773_106237</name>
</gene>
<keyword evidence="3" id="KW-1185">Reference proteome</keyword>
<dbReference type="Proteomes" id="UP000199207">
    <property type="component" value="Unassembled WGS sequence"/>
</dbReference>
<evidence type="ECO:0000313" key="2">
    <source>
        <dbReference type="EMBL" id="SFC84196.1"/>
    </source>
</evidence>
<sequence length="147" mass="14216">MAALPPAATALARRTAAPLTVLGAGLAALGLAGAVDPHRPGALPVCPVLSLTGFHCPGCGGLRAAHALAHGDPAAALSANALAVTAGALLAVLLLRTLVSAARDRLPPGRPPLPAPGRAAVLAAVICVTAFTVLRNLPIPAGAVLAP</sequence>
<dbReference type="STRING" id="910347.SAMN05421773_106237"/>
<keyword evidence="1" id="KW-0812">Transmembrane</keyword>
<accession>A0A1I1MGC9</accession>
<feature type="transmembrane region" description="Helical" evidence="1">
    <location>
        <begin position="74"/>
        <end position="95"/>
    </location>
</feature>
<evidence type="ECO:0008006" key="4">
    <source>
        <dbReference type="Google" id="ProtNLM"/>
    </source>
</evidence>
<proteinExistence type="predicted"/>
<dbReference type="RefSeq" id="WP_245834052.1">
    <property type="nucleotide sequence ID" value="NZ_FOLM01000006.1"/>
</dbReference>
<organism evidence="2 3">
    <name type="scientific">Streptomyces aidingensis</name>
    <dbReference type="NCBI Taxonomy" id="910347"/>
    <lineage>
        <taxon>Bacteria</taxon>
        <taxon>Bacillati</taxon>
        <taxon>Actinomycetota</taxon>
        <taxon>Actinomycetes</taxon>
        <taxon>Kitasatosporales</taxon>
        <taxon>Streptomycetaceae</taxon>
        <taxon>Streptomyces</taxon>
    </lineage>
</organism>